<keyword evidence="2" id="KW-0813">Transport</keyword>
<dbReference type="GO" id="GO:0015271">
    <property type="term" value="F:outward rectifier potassium channel activity"/>
    <property type="evidence" value="ECO:0007669"/>
    <property type="project" value="TreeGrafter"/>
</dbReference>
<evidence type="ECO:0000256" key="7">
    <source>
        <dbReference type="ARBA" id="ARBA00023303"/>
    </source>
</evidence>
<organism evidence="10 11">
    <name type="scientific">Cherax quadricarinatus</name>
    <name type="common">Australian red claw crayfish</name>
    <dbReference type="NCBI Taxonomy" id="27406"/>
    <lineage>
        <taxon>Eukaryota</taxon>
        <taxon>Metazoa</taxon>
        <taxon>Ecdysozoa</taxon>
        <taxon>Arthropoda</taxon>
        <taxon>Crustacea</taxon>
        <taxon>Multicrustacea</taxon>
        <taxon>Malacostraca</taxon>
        <taxon>Eumalacostraca</taxon>
        <taxon>Eucarida</taxon>
        <taxon>Decapoda</taxon>
        <taxon>Pleocyemata</taxon>
        <taxon>Astacidea</taxon>
        <taxon>Parastacoidea</taxon>
        <taxon>Parastacidae</taxon>
        <taxon>Cherax</taxon>
    </lineage>
</organism>
<evidence type="ECO:0000256" key="5">
    <source>
        <dbReference type="ARBA" id="ARBA00023065"/>
    </source>
</evidence>
<evidence type="ECO:0000256" key="8">
    <source>
        <dbReference type="SAM" id="Phobius"/>
    </source>
</evidence>
<evidence type="ECO:0000313" key="10">
    <source>
        <dbReference type="EMBL" id="KAK8748473.1"/>
    </source>
</evidence>
<dbReference type="SUPFAM" id="SSF81324">
    <property type="entry name" value="Voltage-gated potassium channels"/>
    <property type="match status" value="1"/>
</dbReference>
<dbReference type="GO" id="GO:0022841">
    <property type="term" value="F:potassium ion leak channel activity"/>
    <property type="evidence" value="ECO:0007669"/>
    <property type="project" value="TreeGrafter"/>
</dbReference>
<evidence type="ECO:0000256" key="4">
    <source>
        <dbReference type="ARBA" id="ARBA00022989"/>
    </source>
</evidence>
<accession>A0AAW0Y8V6</accession>
<evidence type="ECO:0000256" key="6">
    <source>
        <dbReference type="ARBA" id="ARBA00023136"/>
    </source>
</evidence>
<dbReference type="Pfam" id="PF07885">
    <property type="entry name" value="Ion_trans_2"/>
    <property type="match status" value="1"/>
</dbReference>
<dbReference type="InterPro" id="IPR013099">
    <property type="entry name" value="K_chnl_dom"/>
</dbReference>
<keyword evidence="11" id="KW-1185">Reference proteome</keyword>
<dbReference type="AlphaFoldDB" id="A0AAW0Y8V6"/>
<comment type="caution">
    <text evidence="10">The sequence shown here is derived from an EMBL/GenBank/DDBJ whole genome shotgun (WGS) entry which is preliminary data.</text>
</comment>
<feature type="transmembrane region" description="Helical" evidence="8">
    <location>
        <begin position="40"/>
        <end position="60"/>
    </location>
</feature>
<keyword evidence="5" id="KW-0406">Ion transport</keyword>
<feature type="non-terminal residue" evidence="10">
    <location>
        <position position="237"/>
    </location>
</feature>
<comment type="subcellular location">
    <subcellularLocation>
        <location evidence="1">Membrane</location>
        <topology evidence="1">Multi-pass membrane protein</topology>
    </subcellularLocation>
</comment>
<gene>
    <name evidence="10" type="ORF">OTU49_016166</name>
</gene>
<dbReference type="InterPro" id="IPR003280">
    <property type="entry name" value="2pore_dom_K_chnl"/>
</dbReference>
<feature type="transmembrane region" description="Helical" evidence="8">
    <location>
        <begin position="173"/>
        <end position="195"/>
    </location>
</feature>
<evidence type="ECO:0000313" key="11">
    <source>
        <dbReference type="Proteomes" id="UP001445076"/>
    </source>
</evidence>
<protein>
    <recommendedName>
        <fullName evidence="9">Potassium channel domain-containing protein</fullName>
    </recommendedName>
</protein>
<dbReference type="EMBL" id="JARKIK010000012">
    <property type="protein sequence ID" value="KAK8748473.1"/>
    <property type="molecule type" value="Genomic_DNA"/>
</dbReference>
<feature type="transmembrane region" description="Helical" evidence="8">
    <location>
        <begin position="139"/>
        <end position="161"/>
    </location>
</feature>
<dbReference type="Proteomes" id="UP001445076">
    <property type="component" value="Unassembled WGS sequence"/>
</dbReference>
<proteinExistence type="predicted"/>
<dbReference type="PANTHER" id="PTHR11003:SF87">
    <property type="entry name" value="POTASSIUM CHANNEL DOMAIN-CONTAINING PROTEIN"/>
    <property type="match status" value="1"/>
</dbReference>
<dbReference type="GO" id="GO:0030322">
    <property type="term" value="P:stabilization of membrane potential"/>
    <property type="evidence" value="ECO:0007669"/>
    <property type="project" value="TreeGrafter"/>
</dbReference>
<sequence>MQTALARLMYDRHQQAQRRGTHRPATSTLKHFLKDLCRRLIAFLFTQVGVCGLVVAYNIVGAFAFRAIEGELGDARPEEEAFILQESTVARLWNITLQLNILEEAKWRSEVVGALREYQNTLVPLVKNKGYRGVHPRQAWSFSAALMYSLSVYTTIGYGNLTPRTEWGKIATLMYAIIGMPLMLLYMSNVGEILAHLFKFMYFRACRCDIGSLGYYRSDSGTLRPISHTLLPDSGTL</sequence>
<keyword evidence="4 8" id="KW-1133">Transmembrane helix</keyword>
<evidence type="ECO:0000256" key="3">
    <source>
        <dbReference type="ARBA" id="ARBA00022692"/>
    </source>
</evidence>
<reference evidence="10 11" key="1">
    <citation type="journal article" date="2024" name="BMC Genomics">
        <title>Genome assembly of redclaw crayfish (Cherax quadricarinatus) provides insights into its immune adaptation and hypoxia tolerance.</title>
        <authorList>
            <person name="Liu Z."/>
            <person name="Zheng J."/>
            <person name="Li H."/>
            <person name="Fang K."/>
            <person name="Wang S."/>
            <person name="He J."/>
            <person name="Zhou D."/>
            <person name="Weng S."/>
            <person name="Chi M."/>
            <person name="Gu Z."/>
            <person name="He J."/>
            <person name="Li F."/>
            <person name="Wang M."/>
        </authorList>
    </citation>
    <scope>NUCLEOTIDE SEQUENCE [LARGE SCALE GENOMIC DNA]</scope>
    <source>
        <strain evidence="10">ZL_2023a</strain>
    </source>
</reference>
<dbReference type="GO" id="GO:0005886">
    <property type="term" value="C:plasma membrane"/>
    <property type="evidence" value="ECO:0007669"/>
    <property type="project" value="TreeGrafter"/>
</dbReference>
<keyword evidence="6 8" id="KW-0472">Membrane</keyword>
<keyword evidence="3 8" id="KW-0812">Transmembrane</keyword>
<evidence type="ECO:0000256" key="2">
    <source>
        <dbReference type="ARBA" id="ARBA00022448"/>
    </source>
</evidence>
<name>A0AAW0Y8V6_CHEQU</name>
<dbReference type="Gene3D" id="1.10.287.70">
    <property type="match status" value="1"/>
</dbReference>
<dbReference type="PANTHER" id="PTHR11003">
    <property type="entry name" value="POTASSIUM CHANNEL, SUBFAMILY K"/>
    <property type="match status" value="1"/>
</dbReference>
<evidence type="ECO:0000256" key="1">
    <source>
        <dbReference type="ARBA" id="ARBA00004141"/>
    </source>
</evidence>
<keyword evidence="7" id="KW-0407">Ion channel</keyword>
<feature type="domain" description="Potassium channel" evidence="9">
    <location>
        <begin position="138"/>
        <end position="194"/>
    </location>
</feature>
<evidence type="ECO:0000259" key="9">
    <source>
        <dbReference type="Pfam" id="PF07885"/>
    </source>
</evidence>